<comment type="similarity">
    <text evidence="1 9">Belongs to the peptidase M4 family.</text>
</comment>
<evidence type="ECO:0000256" key="9">
    <source>
        <dbReference type="RuleBase" id="RU366073"/>
    </source>
</evidence>
<gene>
    <name evidence="13" type="ORF">NDR86_00695</name>
</gene>
<proteinExistence type="inferred from homology"/>
<evidence type="ECO:0000256" key="6">
    <source>
        <dbReference type="ARBA" id="ARBA00022833"/>
    </source>
</evidence>
<dbReference type="SUPFAM" id="SSF55486">
    <property type="entry name" value="Metalloproteases ('zincins'), catalytic domain"/>
    <property type="match status" value="1"/>
</dbReference>
<dbReference type="GO" id="GO:0004222">
    <property type="term" value="F:metalloendopeptidase activity"/>
    <property type="evidence" value="ECO:0007669"/>
    <property type="project" value="UniProtKB-UniRule"/>
</dbReference>
<dbReference type="PANTHER" id="PTHR33794">
    <property type="entry name" value="BACILLOLYSIN"/>
    <property type="match status" value="1"/>
</dbReference>
<dbReference type="GO" id="GO:0046872">
    <property type="term" value="F:metal ion binding"/>
    <property type="evidence" value="ECO:0007669"/>
    <property type="project" value="UniProtKB-UniRule"/>
</dbReference>
<keyword evidence="2 9" id="KW-0645">Protease</keyword>
<dbReference type="Gene3D" id="3.10.170.10">
    <property type="match status" value="1"/>
</dbReference>
<evidence type="ECO:0000256" key="2">
    <source>
        <dbReference type="ARBA" id="ARBA00022670"/>
    </source>
</evidence>
<dbReference type="Pfam" id="PF07504">
    <property type="entry name" value="FTP"/>
    <property type="match status" value="1"/>
</dbReference>
<dbReference type="PANTHER" id="PTHR33794:SF1">
    <property type="entry name" value="BACILLOLYSIN"/>
    <property type="match status" value="1"/>
</dbReference>
<keyword evidence="9" id="KW-0964">Secreted</keyword>
<comment type="caution">
    <text evidence="13">The sequence shown here is derived from an EMBL/GenBank/DDBJ whole genome shotgun (WGS) entry which is preliminary data.</text>
</comment>
<keyword evidence="7 9" id="KW-0482">Metalloprotease</keyword>
<evidence type="ECO:0000256" key="4">
    <source>
        <dbReference type="ARBA" id="ARBA00022729"/>
    </source>
</evidence>
<feature type="domain" description="FTP" evidence="12">
    <location>
        <begin position="110"/>
        <end position="145"/>
    </location>
</feature>
<dbReference type="InterPro" id="IPR023612">
    <property type="entry name" value="Peptidase_M4"/>
</dbReference>
<evidence type="ECO:0000313" key="14">
    <source>
        <dbReference type="Proteomes" id="UP001139157"/>
    </source>
</evidence>
<protein>
    <recommendedName>
        <fullName evidence="9">Neutral metalloproteinase</fullName>
        <ecNumber evidence="9">3.4.24.-</ecNumber>
    </recommendedName>
</protein>
<dbReference type="InterPro" id="IPR011096">
    <property type="entry name" value="FTP_domain"/>
</dbReference>
<evidence type="ECO:0000313" key="13">
    <source>
        <dbReference type="EMBL" id="MCM6771986.1"/>
    </source>
</evidence>
<dbReference type="AlphaFoldDB" id="A0A9X2IWK6"/>
<feature type="active site" description="Proton donor" evidence="8">
    <location>
        <position position="462"/>
    </location>
</feature>
<evidence type="ECO:0000256" key="7">
    <source>
        <dbReference type="ARBA" id="ARBA00023049"/>
    </source>
</evidence>
<feature type="domain" description="Peptidase M4 C-terminal" evidence="11">
    <location>
        <begin position="382"/>
        <end position="529"/>
    </location>
</feature>
<feature type="chain" id="PRO_5041021573" description="Neutral metalloproteinase" evidence="9">
    <location>
        <begin position="25"/>
        <end position="557"/>
    </location>
</feature>
<feature type="domain" description="Peptidase M4" evidence="10">
    <location>
        <begin position="320"/>
        <end position="378"/>
    </location>
</feature>
<keyword evidence="4 9" id="KW-0732">Signal</keyword>
<comment type="function">
    <text evidence="9">Extracellular zinc metalloprotease.</text>
</comment>
<name>A0A9X2IWK6_9NOCA</name>
<dbReference type="Pfam" id="PF01447">
    <property type="entry name" value="Peptidase_M4"/>
    <property type="match status" value="1"/>
</dbReference>
<dbReference type="RefSeq" id="WP_251908865.1">
    <property type="nucleotide sequence ID" value="NZ_JAMRXG010000001.1"/>
</dbReference>
<dbReference type="Gene3D" id="1.10.390.10">
    <property type="entry name" value="Neutral Protease Domain 2"/>
    <property type="match status" value="1"/>
</dbReference>
<evidence type="ECO:0000259" key="10">
    <source>
        <dbReference type="Pfam" id="PF01447"/>
    </source>
</evidence>
<dbReference type="Pfam" id="PF02868">
    <property type="entry name" value="Peptidase_M4_C"/>
    <property type="match status" value="1"/>
</dbReference>
<dbReference type="InterPro" id="IPR001570">
    <property type="entry name" value="Peptidase_M4_C_domain"/>
</dbReference>
<evidence type="ECO:0000256" key="5">
    <source>
        <dbReference type="ARBA" id="ARBA00022801"/>
    </source>
</evidence>
<dbReference type="GO" id="GO:0006508">
    <property type="term" value="P:proteolysis"/>
    <property type="evidence" value="ECO:0007669"/>
    <property type="project" value="UniProtKB-KW"/>
</dbReference>
<comment type="cofactor">
    <cofactor evidence="9">
        <name>Zn(2+)</name>
        <dbReference type="ChEBI" id="CHEBI:29105"/>
    </cofactor>
</comment>
<dbReference type="InterPro" id="IPR027268">
    <property type="entry name" value="Peptidase_M4/M1_CTD_sf"/>
</dbReference>
<comment type="subcellular location">
    <subcellularLocation>
        <location evidence="9">Secreted</location>
    </subcellularLocation>
</comment>
<sequence length="557" mass="59151">MNSRTRASRYAALSVIVATTTVFASTAAYGEPPAPPGSSDLGAVPKEVLKDPEGTIRQVVPQQPVPVPSGTPQEAPAAAQAHARGVEKLFTGERVGTLVVDRVLPVGEGSTVRLRQEIDKVPVFGASVAQSLAKDGSLVSVTGSLTQKSQGKFTDTKPSQAVAATAVKAVAEQTKSPADKLAAGEVKAYWYDAKLASARDGKSVAVPAFKVEVTGDGNNEKPGQFVVFVDANDNAKVLDSWDASQHLNRVVCDARNQRLDLNNPKDPTVCGGPDGMKPVRVEGQPPTGIEDVDRVYDYMGNTEGFYKTYTQLPGNLTEFIGSNPGDQHGKALRATVRICSLQACPYANAFWNEDHMAYGAGVTTEDITGHELTHGVTQHVNGLVYRNESGAINESMSDIFGELTFLTDIANMCNTPQNRWKLGACSSLGVIRDMRDPKAHRQPDTYRGEFWYTGTGDNGGVHINSGVGNKAAQLMVDGGLLNGQSVIAIGLPKTAALYWTTQTMLTPNSTYRTLGSALTAACNANVRNNVAHTTIFDCTQVANAVKAVKMPTLNSAA</sequence>
<evidence type="ECO:0000259" key="11">
    <source>
        <dbReference type="Pfam" id="PF02868"/>
    </source>
</evidence>
<accession>A0A9X2IWK6</accession>
<evidence type="ECO:0000256" key="8">
    <source>
        <dbReference type="PIRSR" id="PIRSR623612-1"/>
    </source>
</evidence>
<dbReference type="CDD" id="cd09597">
    <property type="entry name" value="M4_TLP"/>
    <property type="match status" value="1"/>
</dbReference>
<dbReference type="Proteomes" id="UP001139157">
    <property type="component" value="Unassembled WGS sequence"/>
</dbReference>
<keyword evidence="14" id="KW-1185">Reference proteome</keyword>
<reference evidence="13" key="1">
    <citation type="submission" date="2022-06" db="EMBL/GenBank/DDBJ databases">
        <title>Novel species in genus nocardia.</title>
        <authorList>
            <person name="Li F."/>
        </authorList>
    </citation>
    <scope>NUCLEOTIDE SEQUENCE</scope>
    <source>
        <strain evidence="13">CDC141</strain>
    </source>
</reference>
<dbReference type="InterPro" id="IPR013856">
    <property type="entry name" value="Peptidase_M4_domain"/>
</dbReference>
<dbReference type="InterPro" id="IPR050728">
    <property type="entry name" value="Zinc_Metalloprotease_M4"/>
</dbReference>
<evidence type="ECO:0000259" key="12">
    <source>
        <dbReference type="Pfam" id="PF07504"/>
    </source>
</evidence>
<dbReference type="EMBL" id="JAMRXG010000001">
    <property type="protein sequence ID" value="MCM6771986.1"/>
    <property type="molecule type" value="Genomic_DNA"/>
</dbReference>
<dbReference type="EC" id="3.4.24.-" evidence="9"/>
<dbReference type="PRINTS" id="PR00730">
    <property type="entry name" value="THERMOLYSIN"/>
</dbReference>
<feature type="signal peptide" evidence="9">
    <location>
        <begin position="1"/>
        <end position="24"/>
    </location>
</feature>
<dbReference type="GO" id="GO:0005576">
    <property type="term" value="C:extracellular region"/>
    <property type="evidence" value="ECO:0007669"/>
    <property type="project" value="UniProtKB-SubCell"/>
</dbReference>
<keyword evidence="5 9" id="KW-0378">Hydrolase</keyword>
<evidence type="ECO:0000256" key="1">
    <source>
        <dbReference type="ARBA" id="ARBA00009388"/>
    </source>
</evidence>
<feature type="active site" evidence="8">
    <location>
        <position position="371"/>
    </location>
</feature>
<organism evidence="13 14">
    <name type="scientific">Nocardia pulmonis</name>
    <dbReference type="NCBI Taxonomy" id="2951408"/>
    <lineage>
        <taxon>Bacteria</taxon>
        <taxon>Bacillati</taxon>
        <taxon>Actinomycetota</taxon>
        <taxon>Actinomycetes</taxon>
        <taxon>Mycobacteriales</taxon>
        <taxon>Nocardiaceae</taxon>
        <taxon>Nocardia</taxon>
    </lineage>
</organism>
<keyword evidence="3" id="KW-0479">Metal-binding</keyword>
<evidence type="ECO:0000256" key="3">
    <source>
        <dbReference type="ARBA" id="ARBA00022723"/>
    </source>
</evidence>
<keyword evidence="6 9" id="KW-0862">Zinc</keyword>